<evidence type="ECO:0000313" key="9">
    <source>
        <dbReference type="Proteomes" id="UP000324585"/>
    </source>
</evidence>
<dbReference type="GO" id="GO:0005096">
    <property type="term" value="F:GTPase activator activity"/>
    <property type="evidence" value="ECO:0007669"/>
    <property type="project" value="UniProtKB-KW"/>
</dbReference>
<gene>
    <name evidence="8" type="ORF">FVE85_3585</name>
</gene>
<keyword evidence="4" id="KW-0343">GTPase activation</keyword>
<evidence type="ECO:0000259" key="7">
    <source>
        <dbReference type="Pfam" id="PF13890"/>
    </source>
</evidence>
<protein>
    <recommendedName>
        <fullName evidence="3">Rab3 GTPase-activating protein catalytic subunit</fullName>
    </recommendedName>
</protein>
<feature type="region of interest" description="Disordered" evidence="6">
    <location>
        <begin position="411"/>
        <end position="449"/>
    </location>
</feature>
<organism evidence="8 9">
    <name type="scientific">Porphyridium purpureum</name>
    <name type="common">Red alga</name>
    <name type="synonym">Porphyridium cruentum</name>
    <dbReference type="NCBI Taxonomy" id="35688"/>
    <lineage>
        <taxon>Eukaryota</taxon>
        <taxon>Rhodophyta</taxon>
        <taxon>Bangiophyceae</taxon>
        <taxon>Porphyridiales</taxon>
        <taxon>Porphyridiaceae</taxon>
        <taxon>Porphyridium</taxon>
    </lineage>
</organism>
<dbReference type="InterPro" id="IPR045700">
    <property type="entry name" value="Rab3GAP1"/>
</dbReference>
<feature type="domain" description="Rab3GAP catalytic subunit conserved" evidence="7">
    <location>
        <begin position="696"/>
        <end position="828"/>
    </location>
</feature>
<keyword evidence="5" id="KW-0963">Cytoplasm</keyword>
<evidence type="ECO:0000256" key="5">
    <source>
        <dbReference type="ARBA" id="ARBA00022490"/>
    </source>
</evidence>
<feature type="compositionally biased region" description="Basic and acidic residues" evidence="6">
    <location>
        <begin position="422"/>
        <end position="432"/>
    </location>
</feature>
<dbReference type="Pfam" id="PF13890">
    <property type="entry name" value="Rab3-GTPase_cat"/>
    <property type="match status" value="1"/>
</dbReference>
<dbReference type="InterPro" id="IPR026147">
    <property type="entry name" value="Rab3GAP1_conserved"/>
</dbReference>
<dbReference type="PANTHER" id="PTHR21422:SF9">
    <property type="entry name" value="RAB3 GTPASE-ACTIVATING PROTEIN CATALYTIC SUBUNIT"/>
    <property type="match status" value="1"/>
</dbReference>
<dbReference type="PANTHER" id="PTHR21422">
    <property type="entry name" value="RAB3 GTPASE-ACTIVATING PROTEIN CATALYTIC SUBUNIT"/>
    <property type="match status" value="1"/>
</dbReference>
<evidence type="ECO:0000256" key="4">
    <source>
        <dbReference type="ARBA" id="ARBA00022468"/>
    </source>
</evidence>
<evidence type="ECO:0000313" key="8">
    <source>
        <dbReference type="EMBL" id="KAA8492147.1"/>
    </source>
</evidence>
<dbReference type="AlphaFoldDB" id="A0A5J4YP20"/>
<proteinExistence type="inferred from homology"/>
<comment type="similarity">
    <text evidence="2">Belongs to the Rab3-GAP catalytic subunit family.</text>
</comment>
<evidence type="ECO:0000256" key="3">
    <source>
        <dbReference type="ARBA" id="ARBA00015817"/>
    </source>
</evidence>
<feature type="region of interest" description="Disordered" evidence="6">
    <location>
        <begin position="706"/>
        <end position="742"/>
    </location>
</feature>
<feature type="compositionally biased region" description="Polar residues" evidence="6">
    <location>
        <begin position="644"/>
        <end position="658"/>
    </location>
</feature>
<evidence type="ECO:0000256" key="6">
    <source>
        <dbReference type="SAM" id="MobiDB-lite"/>
    </source>
</evidence>
<dbReference type="Proteomes" id="UP000324585">
    <property type="component" value="Unassembled WGS sequence"/>
</dbReference>
<dbReference type="OMA" id="SARMSCK"/>
<evidence type="ECO:0000256" key="2">
    <source>
        <dbReference type="ARBA" id="ARBA00008856"/>
    </source>
</evidence>
<accession>A0A5J4YP20</accession>
<comment type="subcellular location">
    <subcellularLocation>
        <location evidence="1">Cytoplasm</location>
    </subcellularLocation>
</comment>
<feature type="region of interest" description="Disordered" evidence="6">
    <location>
        <begin position="641"/>
        <end position="662"/>
    </location>
</feature>
<name>A0A5J4YP20_PORPP</name>
<evidence type="ECO:0000256" key="1">
    <source>
        <dbReference type="ARBA" id="ARBA00004496"/>
    </source>
</evidence>
<feature type="compositionally biased region" description="Polar residues" evidence="6">
    <location>
        <begin position="411"/>
        <end position="421"/>
    </location>
</feature>
<sequence>MAERRGVPRQPPFKQVALSSTHEVKDFTVQTAWEALVQQIELQLRAWIDGAVLVVEEDQHEVNSSWPDGDDTDITDQVELELENPQSQDTYARTIPSTLSAVRLSGLTRRSLDSSLLGLDAPNEMLRALGVHQYVVLRTMNSSVFSFSTQSQGQNQTGMKTLLMSALCAAASGCSCTVPMMLQMGMGRSASTAAFAPVIGRQLGSPTASQARNLGALYTPASLTYFKSVYRRGAAPEHLSQLAGLIEFFLAQLNCAPYRFGQVEMAVKSTFVEGRLDSQSACERRLDPADVEISSLRTPSVATKCRARKLARARADQSVSSFCDTQSHPRVKLFLSALWPRCHPSSLGRDPLAWALPPIRAPRWVLSMAFEGEDETMLALFQKCQRMHAWMKQVATAAAAAHPAWDDASSLAKQDSLARSMSEQHRSREASREPSQANTESGSKGGIGGRGLLGKLFALSDSRSQRVSESQALEANALARTEENAFVQNAGQKILAGLRKEDKPVTSFDGQSPRGHTAGEQYVVRELVELVHALLDHHKLDDTRAVVKLARLWRFLCDMIGHALEHPPFSLPSLDANSSPDLQASLITQKLQMVSLCSIRAATASSIAADTEKDGSAGGVSSWDAADDWLEWREAEHALPTTPPLASSATHAPETTEQQNDRLGRKAILEGYFRDHQGAHAVPLYEPYTRSVRHPLVTRDMLSEPLHQHSTPGATQPHHSESSGGGDCSLARNSRDGSSSSNHRVATDALLSDMSAFKAANPGCSMYDFMRWFSPSDVLGDGVLSDRMSAAGNEWSRLWQTAQAVPASEQPALFDAALAAQEALRFLEHMSVFDIVHELFYAQTRLVCAQLGAGVSFVQQFGRAAGTTNRKDERDHGHFKEGDMARAAKRLDFLVEQHFVPQRFSEILALVCDLERRLLRAFCVAEIFLSADQVVMQLDALTSEQEVDVNEPVSRYQLALSAGLDAGFSETGLRDPDMREFTFELNGRGRLYVKVVDDGFKMALRESRAASAIS</sequence>
<dbReference type="GO" id="GO:0005737">
    <property type="term" value="C:cytoplasm"/>
    <property type="evidence" value="ECO:0007669"/>
    <property type="project" value="UniProtKB-SubCell"/>
</dbReference>
<comment type="caution">
    <text evidence="8">The sequence shown here is derived from an EMBL/GenBank/DDBJ whole genome shotgun (WGS) entry which is preliminary data.</text>
</comment>
<dbReference type="OrthoDB" id="17346at2759"/>
<reference evidence="9" key="1">
    <citation type="journal article" date="2019" name="Nat. Commun.">
        <title>Expansion of phycobilisome linker gene families in mesophilic red algae.</title>
        <authorList>
            <person name="Lee J."/>
            <person name="Kim D."/>
            <person name="Bhattacharya D."/>
            <person name="Yoon H.S."/>
        </authorList>
    </citation>
    <scope>NUCLEOTIDE SEQUENCE [LARGE SCALE GENOMIC DNA]</scope>
    <source>
        <strain evidence="9">CCMP 1328</strain>
    </source>
</reference>
<dbReference type="EMBL" id="VRMN01000010">
    <property type="protein sequence ID" value="KAA8492147.1"/>
    <property type="molecule type" value="Genomic_DNA"/>
</dbReference>
<keyword evidence="9" id="KW-1185">Reference proteome</keyword>